<dbReference type="AlphaFoldDB" id="A0A0W8E9W6"/>
<gene>
    <name evidence="1" type="ORF">ASZ90_017242</name>
</gene>
<name>A0A0W8E9W6_9ZZZZ</name>
<dbReference type="EMBL" id="LNQE01001819">
    <property type="protein sequence ID" value="KUG05352.1"/>
    <property type="molecule type" value="Genomic_DNA"/>
</dbReference>
<sequence>MITIPEAKKILEGSICYGPVNGPDANLYNKDDRWYQVILPCLACLGIAEYDDTTPVVEIVEIDLKEILES</sequence>
<protein>
    <submittedName>
        <fullName evidence="1">Uncharacterized protein</fullName>
    </submittedName>
</protein>
<reference evidence="1" key="1">
    <citation type="journal article" date="2015" name="Proc. Natl. Acad. Sci. U.S.A.">
        <title>Networks of energetic and metabolic interactions define dynamics in microbial communities.</title>
        <authorList>
            <person name="Embree M."/>
            <person name="Liu J.K."/>
            <person name="Al-Bassam M.M."/>
            <person name="Zengler K."/>
        </authorList>
    </citation>
    <scope>NUCLEOTIDE SEQUENCE</scope>
</reference>
<proteinExistence type="predicted"/>
<evidence type="ECO:0000313" key="1">
    <source>
        <dbReference type="EMBL" id="KUG05352.1"/>
    </source>
</evidence>
<comment type="caution">
    <text evidence="1">The sequence shown here is derived from an EMBL/GenBank/DDBJ whole genome shotgun (WGS) entry which is preliminary data.</text>
</comment>
<organism evidence="1">
    <name type="scientific">hydrocarbon metagenome</name>
    <dbReference type="NCBI Taxonomy" id="938273"/>
    <lineage>
        <taxon>unclassified sequences</taxon>
        <taxon>metagenomes</taxon>
        <taxon>ecological metagenomes</taxon>
    </lineage>
</organism>
<accession>A0A0W8E9W6</accession>